<dbReference type="OrthoDB" id="5976022at2759"/>
<evidence type="ECO:0000313" key="1">
    <source>
        <dbReference type="EMBL" id="PVD31455.1"/>
    </source>
</evidence>
<name>A0A2T7PDG3_POMCA</name>
<comment type="caution">
    <text evidence="1">The sequence shown here is derived from an EMBL/GenBank/DDBJ whole genome shotgun (WGS) entry which is preliminary data.</text>
</comment>
<dbReference type="EMBL" id="PZQS01000004">
    <property type="protein sequence ID" value="PVD31455.1"/>
    <property type="molecule type" value="Genomic_DNA"/>
</dbReference>
<protein>
    <submittedName>
        <fullName evidence="1">Uncharacterized protein</fullName>
    </submittedName>
</protein>
<reference evidence="1 2" key="1">
    <citation type="submission" date="2018-04" db="EMBL/GenBank/DDBJ databases">
        <title>The genome of golden apple snail Pomacea canaliculata provides insight into stress tolerance and invasive adaptation.</title>
        <authorList>
            <person name="Liu C."/>
            <person name="Liu B."/>
            <person name="Ren Y."/>
            <person name="Zhang Y."/>
            <person name="Wang H."/>
            <person name="Li S."/>
            <person name="Jiang F."/>
            <person name="Yin L."/>
            <person name="Zhang G."/>
            <person name="Qian W."/>
            <person name="Fan W."/>
        </authorList>
    </citation>
    <scope>NUCLEOTIDE SEQUENCE [LARGE SCALE GENOMIC DNA]</scope>
    <source>
        <strain evidence="1">SZHN2017</strain>
        <tissue evidence="1">Muscle</tissue>
    </source>
</reference>
<keyword evidence="2" id="KW-1185">Reference proteome</keyword>
<dbReference type="AlphaFoldDB" id="A0A2T7PDG3"/>
<accession>A0A2T7PDG3</accession>
<dbReference type="Gene3D" id="3.40.50.300">
    <property type="entry name" value="P-loop containing nucleotide triphosphate hydrolases"/>
    <property type="match status" value="1"/>
</dbReference>
<sequence length="97" mass="10995">MDYYRPSDKFSCIIVGTRCNSPARKVAYERAAGYAEMRGFPYMELDLAHMSDVQRVFDALLDSVKVTLHHDPPLLIDIRPDISTNDLRVSRSVVCAC</sequence>
<dbReference type="InterPro" id="IPR027417">
    <property type="entry name" value="P-loop_NTPase"/>
</dbReference>
<proteinExistence type="predicted"/>
<dbReference type="Proteomes" id="UP000245119">
    <property type="component" value="Linkage Group LG4"/>
</dbReference>
<evidence type="ECO:0000313" key="2">
    <source>
        <dbReference type="Proteomes" id="UP000245119"/>
    </source>
</evidence>
<organism evidence="1 2">
    <name type="scientific">Pomacea canaliculata</name>
    <name type="common">Golden apple snail</name>
    <dbReference type="NCBI Taxonomy" id="400727"/>
    <lineage>
        <taxon>Eukaryota</taxon>
        <taxon>Metazoa</taxon>
        <taxon>Spiralia</taxon>
        <taxon>Lophotrochozoa</taxon>
        <taxon>Mollusca</taxon>
        <taxon>Gastropoda</taxon>
        <taxon>Caenogastropoda</taxon>
        <taxon>Architaenioglossa</taxon>
        <taxon>Ampullarioidea</taxon>
        <taxon>Ampullariidae</taxon>
        <taxon>Pomacea</taxon>
    </lineage>
</organism>
<gene>
    <name evidence="1" type="ORF">C0Q70_06867</name>
</gene>